<dbReference type="GO" id="GO:0004386">
    <property type="term" value="F:helicase activity"/>
    <property type="evidence" value="ECO:0007669"/>
    <property type="project" value="UniProtKB-KW"/>
</dbReference>
<dbReference type="SMART" id="SM00487">
    <property type="entry name" value="DEXDc"/>
    <property type="match status" value="1"/>
</dbReference>
<dbReference type="GO" id="GO:0016787">
    <property type="term" value="F:hydrolase activity"/>
    <property type="evidence" value="ECO:0007669"/>
    <property type="project" value="UniProtKB-KW"/>
</dbReference>
<sequence length="431" mass="49529">MTKLQDALYPHQHEALKWLIEHPRTINGSVMGTGKTIELLALAETVDIPSTLVICPPSLILEWREQIDTWLPEQAHRFDITNYESLRNSTPTKSYALTVFDECHKLKNPLTKQTQGAFKITAPRTVLMSGTPMQNGPQDLWSLLHIVSPKQYDDYWRFVNTFCYRVEIKPGVKIVTGFRKSSRETLRAILHRHMIRHEKDVLNLIPKFYRDIPVELTPSQRIKYDQMEQELFVELDSGEEIRASSLLARVTRLRQICLEPTLTSKEEILNTNAAKTLVLLDLLDSIDTPVIVYSYFERYLRLLHQYIPDAAYYAGPVSNADKYDEEARFKAGDTKVFLGSLKTAGVGLNLQIAQTIIFMDLWWNPTVNEQAEDRAHRIGQENELQIIRLSAYNTIEDALRKVVRTKEGWISDVVSIKEAIALRRDGALQHA</sequence>
<dbReference type="Gene3D" id="3.40.50.300">
    <property type="entry name" value="P-loop containing nucleotide triphosphate hydrolases"/>
    <property type="match status" value="1"/>
</dbReference>
<dbReference type="InterPro" id="IPR050628">
    <property type="entry name" value="SNF2_RAD54_helicase_TF"/>
</dbReference>
<dbReference type="InterPro" id="IPR014001">
    <property type="entry name" value="Helicase_ATP-bd"/>
</dbReference>
<reference evidence="7" key="1">
    <citation type="journal article" date="2015" name="Nature">
        <title>Complex archaea that bridge the gap between prokaryotes and eukaryotes.</title>
        <authorList>
            <person name="Spang A."/>
            <person name="Saw J.H."/>
            <person name="Jorgensen S.L."/>
            <person name="Zaremba-Niedzwiedzka K."/>
            <person name="Martijn J."/>
            <person name="Lind A.E."/>
            <person name="van Eijk R."/>
            <person name="Schleper C."/>
            <person name="Guy L."/>
            <person name="Ettema T.J."/>
        </authorList>
    </citation>
    <scope>NUCLEOTIDE SEQUENCE</scope>
</reference>
<evidence type="ECO:0000259" key="6">
    <source>
        <dbReference type="PROSITE" id="PS51194"/>
    </source>
</evidence>
<dbReference type="InterPro" id="IPR001650">
    <property type="entry name" value="Helicase_C-like"/>
</dbReference>
<gene>
    <name evidence="7" type="ORF">LCGC14_2185160</name>
</gene>
<dbReference type="GO" id="GO:0005634">
    <property type="term" value="C:nucleus"/>
    <property type="evidence" value="ECO:0007669"/>
    <property type="project" value="TreeGrafter"/>
</dbReference>
<dbReference type="PROSITE" id="PS51192">
    <property type="entry name" value="HELICASE_ATP_BIND_1"/>
    <property type="match status" value="1"/>
</dbReference>
<dbReference type="AlphaFoldDB" id="A0A0F9GGZ5"/>
<keyword evidence="1" id="KW-0547">Nucleotide-binding</keyword>
<comment type="caution">
    <text evidence="7">The sequence shown here is derived from an EMBL/GenBank/DDBJ whole genome shotgun (WGS) entry which is preliminary data.</text>
</comment>
<dbReference type="PANTHER" id="PTHR45626:SF17">
    <property type="entry name" value="HELICASE-LIKE TRANSCRIPTION FACTOR"/>
    <property type="match status" value="1"/>
</dbReference>
<protein>
    <recommendedName>
        <fullName evidence="8">Helicase ATP-binding domain-containing protein</fullName>
    </recommendedName>
</protein>
<keyword evidence="2" id="KW-0378">Hydrolase</keyword>
<proteinExistence type="predicted"/>
<dbReference type="InterPro" id="IPR000330">
    <property type="entry name" value="SNF2_N"/>
</dbReference>
<evidence type="ECO:0000256" key="3">
    <source>
        <dbReference type="ARBA" id="ARBA00022806"/>
    </source>
</evidence>
<dbReference type="EMBL" id="LAZR01028490">
    <property type="protein sequence ID" value="KKL62442.1"/>
    <property type="molecule type" value="Genomic_DNA"/>
</dbReference>
<dbReference type="GO" id="GO:0006281">
    <property type="term" value="P:DNA repair"/>
    <property type="evidence" value="ECO:0007669"/>
    <property type="project" value="TreeGrafter"/>
</dbReference>
<dbReference type="InterPro" id="IPR027417">
    <property type="entry name" value="P-loop_NTPase"/>
</dbReference>
<feature type="domain" description="Helicase ATP-binding" evidence="5">
    <location>
        <begin position="16"/>
        <end position="150"/>
    </location>
</feature>
<dbReference type="Pfam" id="PF00271">
    <property type="entry name" value="Helicase_C"/>
    <property type="match status" value="1"/>
</dbReference>
<dbReference type="GO" id="GO:0005524">
    <property type="term" value="F:ATP binding"/>
    <property type="evidence" value="ECO:0007669"/>
    <property type="project" value="UniProtKB-KW"/>
</dbReference>
<evidence type="ECO:0000256" key="1">
    <source>
        <dbReference type="ARBA" id="ARBA00022741"/>
    </source>
</evidence>
<dbReference type="Gene3D" id="3.40.50.10810">
    <property type="entry name" value="Tandem AAA-ATPase domain"/>
    <property type="match status" value="2"/>
</dbReference>
<accession>A0A0F9GGZ5</accession>
<dbReference type="GO" id="GO:0008094">
    <property type="term" value="F:ATP-dependent activity, acting on DNA"/>
    <property type="evidence" value="ECO:0007669"/>
    <property type="project" value="TreeGrafter"/>
</dbReference>
<dbReference type="Pfam" id="PF00176">
    <property type="entry name" value="SNF2-rel_dom"/>
    <property type="match status" value="2"/>
</dbReference>
<organism evidence="7">
    <name type="scientific">marine sediment metagenome</name>
    <dbReference type="NCBI Taxonomy" id="412755"/>
    <lineage>
        <taxon>unclassified sequences</taxon>
        <taxon>metagenomes</taxon>
        <taxon>ecological metagenomes</taxon>
    </lineage>
</organism>
<evidence type="ECO:0000256" key="2">
    <source>
        <dbReference type="ARBA" id="ARBA00022801"/>
    </source>
</evidence>
<feature type="domain" description="Helicase C-terminal" evidence="6">
    <location>
        <begin position="278"/>
        <end position="421"/>
    </location>
</feature>
<dbReference type="SUPFAM" id="SSF52540">
    <property type="entry name" value="P-loop containing nucleoside triphosphate hydrolases"/>
    <property type="match status" value="2"/>
</dbReference>
<dbReference type="PANTHER" id="PTHR45626">
    <property type="entry name" value="TRANSCRIPTION TERMINATION FACTOR 2-RELATED"/>
    <property type="match status" value="1"/>
</dbReference>
<dbReference type="InterPro" id="IPR049730">
    <property type="entry name" value="SNF2/RAD54-like_C"/>
</dbReference>
<dbReference type="SMART" id="SM00490">
    <property type="entry name" value="HELICc"/>
    <property type="match status" value="1"/>
</dbReference>
<evidence type="ECO:0008006" key="8">
    <source>
        <dbReference type="Google" id="ProtNLM"/>
    </source>
</evidence>
<dbReference type="PROSITE" id="PS51194">
    <property type="entry name" value="HELICASE_CTER"/>
    <property type="match status" value="1"/>
</dbReference>
<evidence type="ECO:0000313" key="7">
    <source>
        <dbReference type="EMBL" id="KKL62442.1"/>
    </source>
</evidence>
<evidence type="ECO:0000259" key="5">
    <source>
        <dbReference type="PROSITE" id="PS51192"/>
    </source>
</evidence>
<dbReference type="InterPro" id="IPR038718">
    <property type="entry name" value="SNF2-like_sf"/>
</dbReference>
<name>A0A0F9GGZ5_9ZZZZ</name>
<evidence type="ECO:0000256" key="4">
    <source>
        <dbReference type="ARBA" id="ARBA00022840"/>
    </source>
</evidence>
<keyword evidence="4" id="KW-0067">ATP-binding</keyword>
<dbReference type="CDD" id="cd18793">
    <property type="entry name" value="SF2_C_SNF"/>
    <property type="match status" value="1"/>
</dbReference>
<keyword evidence="3" id="KW-0347">Helicase</keyword>